<keyword evidence="6" id="KW-0067">ATP-binding</keyword>
<evidence type="ECO:0000256" key="1">
    <source>
        <dbReference type="ARBA" id="ARBA00012105"/>
    </source>
</evidence>
<dbReference type="EMBL" id="MAYT01000003">
    <property type="protein sequence ID" value="OCA92015.1"/>
    <property type="molecule type" value="Genomic_DNA"/>
</dbReference>
<keyword evidence="5" id="KW-0547">Nucleotide-binding</keyword>
<keyword evidence="4" id="KW-0808">Transferase</keyword>
<evidence type="ECO:0000313" key="9">
    <source>
        <dbReference type="EMBL" id="OCA92015.1"/>
    </source>
</evidence>
<dbReference type="InterPro" id="IPR023468">
    <property type="entry name" value="Riboflavin_kinase"/>
</dbReference>
<keyword evidence="10" id="KW-1185">Reference proteome</keyword>
<comment type="catalytic activity">
    <reaction evidence="7">
        <text>riboflavin + ATP = FMN + ADP + H(+)</text>
        <dbReference type="Rhea" id="RHEA:14357"/>
        <dbReference type="ChEBI" id="CHEBI:15378"/>
        <dbReference type="ChEBI" id="CHEBI:30616"/>
        <dbReference type="ChEBI" id="CHEBI:57986"/>
        <dbReference type="ChEBI" id="CHEBI:58210"/>
        <dbReference type="ChEBI" id="CHEBI:456216"/>
        <dbReference type="EC" id="2.7.1.26"/>
    </reaction>
</comment>
<sequence>MNLIISSIQGRVISGKQVGRTIGFPTANLHILSKIPSLDYGVYGVIVDWKGSKFSGVMNIGIRPTFNDSSQISYEVHLLDFNQHLYGEKINVYICFQVRKEILFKDVSELIQQIRSDVDYVKGKFLIMDYRHQNKKDFVNV</sequence>
<evidence type="ECO:0000256" key="6">
    <source>
        <dbReference type="ARBA" id="ARBA00022840"/>
    </source>
</evidence>
<organism evidence="9 10">
    <name type="scientific">Pseudobacillus wudalianchiensis</name>
    <dbReference type="NCBI Taxonomy" id="1743143"/>
    <lineage>
        <taxon>Bacteria</taxon>
        <taxon>Bacillati</taxon>
        <taxon>Bacillota</taxon>
        <taxon>Bacilli</taxon>
        <taxon>Bacillales</taxon>
        <taxon>Bacillaceae</taxon>
        <taxon>Pseudobacillus</taxon>
    </lineage>
</organism>
<proteinExistence type="predicted"/>
<dbReference type="PANTHER" id="PTHR22749:SF6">
    <property type="entry name" value="RIBOFLAVIN KINASE"/>
    <property type="match status" value="1"/>
</dbReference>
<feature type="domain" description="Riboflavin kinase" evidence="8">
    <location>
        <begin position="5"/>
        <end position="126"/>
    </location>
</feature>
<evidence type="ECO:0000256" key="5">
    <source>
        <dbReference type="ARBA" id="ARBA00022741"/>
    </source>
</evidence>
<dbReference type="InterPro" id="IPR015865">
    <property type="entry name" value="Riboflavin_kinase_bac/euk"/>
</dbReference>
<dbReference type="GO" id="GO:0005524">
    <property type="term" value="F:ATP binding"/>
    <property type="evidence" value="ECO:0007669"/>
    <property type="project" value="UniProtKB-KW"/>
</dbReference>
<dbReference type="SMART" id="SM00904">
    <property type="entry name" value="Flavokinase"/>
    <property type="match status" value="1"/>
</dbReference>
<dbReference type="PANTHER" id="PTHR22749">
    <property type="entry name" value="RIBOFLAVIN KINASE/FMN ADENYLYLTRANSFERASE"/>
    <property type="match status" value="1"/>
</dbReference>
<dbReference type="Gene3D" id="2.40.30.30">
    <property type="entry name" value="Riboflavin kinase-like"/>
    <property type="match status" value="1"/>
</dbReference>
<name>A0A1B9B7E5_9BACI</name>
<dbReference type="GO" id="GO:0009231">
    <property type="term" value="P:riboflavin biosynthetic process"/>
    <property type="evidence" value="ECO:0007669"/>
    <property type="project" value="InterPro"/>
</dbReference>
<dbReference type="AlphaFoldDB" id="A0A1B9B7E5"/>
<dbReference type="SUPFAM" id="SSF82114">
    <property type="entry name" value="Riboflavin kinase-like"/>
    <property type="match status" value="1"/>
</dbReference>
<dbReference type="EC" id="2.7.1.26" evidence="1"/>
<dbReference type="GO" id="GO:0009398">
    <property type="term" value="P:FMN biosynthetic process"/>
    <property type="evidence" value="ECO:0007669"/>
    <property type="project" value="TreeGrafter"/>
</dbReference>
<dbReference type="GO" id="GO:0008531">
    <property type="term" value="F:riboflavin kinase activity"/>
    <property type="evidence" value="ECO:0007669"/>
    <property type="project" value="UniProtKB-EC"/>
</dbReference>
<dbReference type="RefSeq" id="WP_065409660.1">
    <property type="nucleotide sequence ID" value="NZ_MAYT01000003.1"/>
</dbReference>
<accession>A0A1B9B7E5</accession>
<evidence type="ECO:0000256" key="3">
    <source>
        <dbReference type="ARBA" id="ARBA00022643"/>
    </source>
</evidence>
<keyword evidence="3" id="KW-0288">FMN</keyword>
<evidence type="ECO:0000313" key="10">
    <source>
        <dbReference type="Proteomes" id="UP000092578"/>
    </source>
</evidence>
<evidence type="ECO:0000256" key="7">
    <source>
        <dbReference type="ARBA" id="ARBA00047880"/>
    </source>
</evidence>
<dbReference type="InterPro" id="IPR023465">
    <property type="entry name" value="Riboflavin_kinase_dom_sf"/>
</dbReference>
<protein>
    <recommendedName>
        <fullName evidence="1">riboflavin kinase</fullName>
        <ecNumber evidence="1">2.7.1.26</ecNumber>
    </recommendedName>
</protein>
<evidence type="ECO:0000256" key="2">
    <source>
        <dbReference type="ARBA" id="ARBA00022630"/>
    </source>
</evidence>
<dbReference type="Pfam" id="PF01687">
    <property type="entry name" value="Flavokinase"/>
    <property type="match status" value="1"/>
</dbReference>
<reference evidence="10" key="1">
    <citation type="submission" date="2016-05" db="EMBL/GenBank/DDBJ databases">
        <authorList>
            <person name="Liu B."/>
            <person name="Wang J."/>
            <person name="Zhu Y."/>
            <person name="Liu G."/>
            <person name="Chen Q."/>
            <person name="Chen Z."/>
            <person name="Lan J."/>
            <person name="Che J."/>
            <person name="Ge C."/>
            <person name="Shi H."/>
            <person name="Pan Z."/>
            <person name="Liu X."/>
        </authorList>
    </citation>
    <scope>NUCLEOTIDE SEQUENCE [LARGE SCALE GENOMIC DNA]</scope>
    <source>
        <strain evidence="10">FJAT-27215</strain>
    </source>
</reference>
<evidence type="ECO:0000259" key="8">
    <source>
        <dbReference type="SMART" id="SM00904"/>
    </source>
</evidence>
<dbReference type="Proteomes" id="UP000092578">
    <property type="component" value="Unassembled WGS sequence"/>
</dbReference>
<keyword evidence="2" id="KW-0285">Flavoprotein</keyword>
<comment type="caution">
    <text evidence="9">The sequence shown here is derived from an EMBL/GenBank/DDBJ whole genome shotgun (WGS) entry which is preliminary data.</text>
</comment>
<gene>
    <name evidence="9" type="ORF">A8F95_19115</name>
</gene>
<evidence type="ECO:0000256" key="4">
    <source>
        <dbReference type="ARBA" id="ARBA00022679"/>
    </source>
</evidence>